<protein>
    <submittedName>
        <fullName evidence="1">Bis(5-adenosyl)-triphosphatase</fullName>
    </submittedName>
</protein>
<reference evidence="2" key="2">
    <citation type="submission" date="2017-12" db="EMBL/GenBank/DDBJ databases">
        <title>Genome sequence of the Bar-tailed Godwit (Limosa lapponica baueri).</title>
        <authorList>
            <person name="Lima N.C.B."/>
            <person name="Parody-Merino A.M."/>
            <person name="Battley P.F."/>
            <person name="Fidler A.E."/>
            <person name="Prosdocimi F."/>
        </authorList>
    </citation>
    <scope>NUCLEOTIDE SEQUENCE [LARGE SCALE GENOMIC DNA]</scope>
</reference>
<organism evidence="1 2">
    <name type="scientific">Limosa lapponica baueri</name>
    <dbReference type="NCBI Taxonomy" id="1758121"/>
    <lineage>
        <taxon>Eukaryota</taxon>
        <taxon>Metazoa</taxon>
        <taxon>Chordata</taxon>
        <taxon>Craniata</taxon>
        <taxon>Vertebrata</taxon>
        <taxon>Euteleostomi</taxon>
        <taxon>Archelosauria</taxon>
        <taxon>Archosauria</taxon>
        <taxon>Dinosauria</taxon>
        <taxon>Saurischia</taxon>
        <taxon>Theropoda</taxon>
        <taxon>Coelurosauria</taxon>
        <taxon>Aves</taxon>
        <taxon>Neognathae</taxon>
        <taxon>Neoaves</taxon>
        <taxon>Charadriiformes</taxon>
        <taxon>Scolopacidae</taxon>
        <taxon>Limosa</taxon>
    </lineage>
</organism>
<dbReference type="EMBL" id="KZ505999">
    <property type="protein sequence ID" value="PKU42376.1"/>
    <property type="molecule type" value="Genomic_DNA"/>
</dbReference>
<sequence>MLRFGQHLIKPSVVFLKTELSFALVNRKPVVPGRILLSITSTMGTRALGRSKRSSVHFKGQRSTVFCQKVFGLWGFDHIKKLNACDIFWQLRHYMKLMIVICCRDSVQYYDSVAQLTSECENTPNDGLLEVVSNNLKMSFAGAIETVRSNSKPGRLLQLISQFSPKSFGSYRLFRTVKEQNVSDTRGFYEFNPDDFI</sequence>
<dbReference type="Gene3D" id="3.30.428.10">
    <property type="entry name" value="HIT-like"/>
    <property type="match status" value="1"/>
</dbReference>
<gene>
    <name evidence="1" type="ORF">llap_7323</name>
</gene>
<dbReference type="Proteomes" id="UP000233556">
    <property type="component" value="Unassembled WGS sequence"/>
</dbReference>
<keyword evidence="2" id="KW-1185">Reference proteome</keyword>
<reference evidence="2" key="1">
    <citation type="submission" date="2017-11" db="EMBL/GenBank/DDBJ databases">
        <authorList>
            <person name="Lima N.C."/>
            <person name="Parody-Merino A.M."/>
            <person name="Battley P.F."/>
            <person name="Fidler A.E."/>
            <person name="Prosdocimi F."/>
        </authorList>
    </citation>
    <scope>NUCLEOTIDE SEQUENCE [LARGE SCALE GENOMIC DNA]</scope>
</reference>
<dbReference type="InterPro" id="IPR036265">
    <property type="entry name" value="HIT-like_sf"/>
</dbReference>
<proteinExistence type="predicted"/>
<dbReference type="OrthoDB" id="680339at2759"/>
<accession>A0A2I0U8I7</accession>
<dbReference type="AlphaFoldDB" id="A0A2I0U8I7"/>
<evidence type="ECO:0000313" key="2">
    <source>
        <dbReference type="Proteomes" id="UP000233556"/>
    </source>
</evidence>
<evidence type="ECO:0000313" key="1">
    <source>
        <dbReference type="EMBL" id="PKU42376.1"/>
    </source>
</evidence>
<name>A0A2I0U8I7_LIMLA</name>